<dbReference type="Pfam" id="PF00126">
    <property type="entry name" value="HTH_1"/>
    <property type="match status" value="1"/>
</dbReference>
<feature type="domain" description="HTH lysR-type" evidence="5">
    <location>
        <begin position="1"/>
        <end position="56"/>
    </location>
</feature>
<dbReference type="PANTHER" id="PTHR30126">
    <property type="entry name" value="HTH-TYPE TRANSCRIPTIONAL REGULATOR"/>
    <property type="match status" value="1"/>
</dbReference>
<dbReference type="AlphaFoldDB" id="A0A8J2Z4N3"/>
<dbReference type="FunFam" id="1.10.10.10:FF:000001">
    <property type="entry name" value="LysR family transcriptional regulator"/>
    <property type="match status" value="1"/>
</dbReference>
<dbReference type="EMBL" id="BMJS01000011">
    <property type="protein sequence ID" value="GGF97101.1"/>
    <property type="molecule type" value="Genomic_DNA"/>
</dbReference>
<reference evidence="6" key="1">
    <citation type="journal article" date="2014" name="Int. J. Syst. Evol. Microbiol.">
        <title>Complete genome sequence of Corynebacterium casei LMG S-19264T (=DSM 44701T), isolated from a smear-ripened cheese.</title>
        <authorList>
            <consortium name="US DOE Joint Genome Institute (JGI-PGF)"/>
            <person name="Walter F."/>
            <person name="Albersmeier A."/>
            <person name="Kalinowski J."/>
            <person name="Ruckert C."/>
        </authorList>
    </citation>
    <scope>NUCLEOTIDE SEQUENCE</scope>
    <source>
        <strain evidence="6">CGMCC 1.15758</strain>
    </source>
</reference>
<evidence type="ECO:0000256" key="3">
    <source>
        <dbReference type="ARBA" id="ARBA00023125"/>
    </source>
</evidence>
<dbReference type="Pfam" id="PF03466">
    <property type="entry name" value="LysR_substrate"/>
    <property type="match status" value="1"/>
</dbReference>
<name>A0A8J2Z4N3_9GAMM</name>
<dbReference type="PANTHER" id="PTHR30126:SF40">
    <property type="entry name" value="HTH-TYPE TRANSCRIPTIONAL REGULATOR GLTR"/>
    <property type="match status" value="1"/>
</dbReference>
<dbReference type="Proteomes" id="UP000636949">
    <property type="component" value="Unassembled WGS sequence"/>
</dbReference>
<dbReference type="GO" id="GO:0000976">
    <property type="term" value="F:transcription cis-regulatory region binding"/>
    <property type="evidence" value="ECO:0007669"/>
    <property type="project" value="TreeGrafter"/>
</dbReference>
<dbReference type="GO" id="GO:0003700">
    <property type="term" value="F:DNA-binding transcription factor activity"/>
    <property type="evidence" value="ECO:0007669"/>
    <property type="project" value="InterPro"/>
</dbReference>
<evidence type="ECO:0000256" key="4">
    <source>
        <dbReference type="ARBA" id="ARBA00023163"/>
    </source>
</evidence>
<dbReference type="PROSITE" id="PS50931">
    <property type="entry name" value="HTH_LYSR"/>
    <property type="match status" value="1"/>
</dbReference>
<evidence type="ECO:0000313" key="7">
    <source>
        <dbReference type="Proteomes" id="UP000636949"/>
    </source>
</evidence>
<dbReference type="InterPro" id="IPR036390">
    <property type="entry name" value="WH_DNA-bd_sf"/>
</dbReference>
<comment type="similarity">
    <text evidence="1">Belongs to the LysR transcriptional regulatory family.</text>
</comment>
<dbReference type="Gene3D" id="1.10.10.10">
    <property type="entry name" value="Winged helix-like DNA-binding domain superfamily/Winged helix DNA-binding domain"/>
    <property type="match status" value="1"/>
</dbReference>
<comment type="caution">
    <text evidence="6">The sequence shown here is derived from an EMBL/GenBank/DDBJ whole genome shotgun (WGS) entry which is preliminary data.</text>
</comment>
<dbReference type="PRINTS" id="PR00039">
    <property type="entry name" value="HTHLYSR"/>
</dbReference>
<sequence>MKNIRAFLAVAETQSFTAAADKLFLTQPTITKRISQLESQLNNQLFHRTGSLVQLTSAGKALIPDANHLIQAWSSLEHKMQLFQDDVIGDLSISCNYHLGLNFLPKILKEFTSKYPKVNIKLDSTYSLPIIEKVSALEAEIGLITIKENMPENIDCHILQKNRVIAVIAKNHPFWQQNGDIVQRLNEIPVLSPAPENRHHTVLHTLLDKHNIRSSELSNINMLEIIKRLVESGFGWSIITEDMMSDKLRELPLIDTPIYINSACIYHKKVELSRAAKAFLEICQKVS</sequence>
<evidence type="ECO:0000313" key="6">
    <source>
        <dbReference type="EMBL" id="GGF97101.1"/>
    </source>
</evidence>
<keyword evidence="2" id="KW-0805">Transcription regulation</keyword>
<organism evidence="6 7">
    <name type="scientific">Cysteiniphilum litorale</name>
    <dbReference type="NCBI Taxonomy" id="2056700"/>
    <lineage>
        <taxon>Bacteria</taxon>
        <taxon>Pseudomonadati</taxon>
        <taxon>Pseudomonadota</taxon>
        <taxon>Gammaproteobacteria</taxon>
        <taxon>Thiotrichales</taxon>
        <taxon>Fastidiosibacteraceae</taxon>
        <taxon>Cysteiniphilum</taxon>
    </lineage>
</organism>
<keyword evidence="3" id="KW-0238">DNA-binding</keyword>
<dbReference type="InterPro" id="IPR000847">
    <property type="entry name" value="LysR_HTH_N"/>
</dbReference>
<dbReference type="CDD" id="cd05466">
    <property type="entry name" value="PBP2_LTTR_substrate"/>
    <property type="match status" value="1"/>
</dbReference>
<dbReference type="RefSeq" id="WP_170137199.1">
    <property type="nucleotide sequence ID" value="NZ_BMJS01000011.1"/>
</dbReference>
<proteinExistence type="inferred from homology"/>
<reference evidence="6" key="2">
    <citation type="submission" date="2020-09" db="EMBL/GenBank/DDBJ databases">
        <authorList>
            <person name="Sun Q."/>
            <person name="Zhou Y."/>
        </authorList>
    </citation>
    <scope>NUCLEOTIDE SEQUENCE</scope>
    <source>
        <strain evidence="6">CGMCC 1.15758</strain>
    </source>
</reference>
<dbReference type="InterPro" id="IPR036388">
    <property type="entry name" value="WH-like_DNA-bd_sf"/>
</dbReference>
<gene>
    <name evidence="6" type="ORF">GCM10010995_12920</name>
</gene>
<dbReference type="SUPFAM" id="SSF46785">
    <property type="entry name" value="Winged helix' DNA-binding domain"/>
    <property type="match status" value="1"/>
</dbReference>
<evidence type="ECO:0000256" key="1">
    <source>
        <dbReference type="ARBA" id="ARBA00009437"/>
    </source>
</evidence>
<evidence type="ECO:0000259" key="5">
    <source>
        <dbReference type="PROSITE" id="PS50931"/>
    </source>
</evidence>
<dbReference type="SUPFAM" id="SSF53850">
    <property type="entry name" value="Periplasmic binding protein-like II"/>
    <property type="match status" value="1"/>
</dbReference>
<protein>
    <submittedName>
        <fullName evidence="6">LysR family transcriptional regulator</fullName>
    </submittedName>
</protein>
<dbReference type="InterPro" id="IPR005119">
    <property type="entry name" value="LysR_subst-bd"/>
</dbReference>
<accession>A0A8J2Z4N3</accession>
<keyword evidence="4" id="KW-0804">Transcription</keyword>
<evidence type="ECO:0000256" key="2">
    <source>
        <dbReference type="ARBA" id="ARBA00023015"/>
    </source>
</evidence>
<dbReference type="Gene3D" id="3.40.190.290">
    <property type="match status" value="1"/>
</dbReference>
<keyword evidence="7" id="KW-1185">Reference proteome</keyword>